<dbReference type="RefSeq" id="WP_380205099.1">
    <property type="nucleotide sequence ID" value="NZ_JBHTEK010000001.1"/>
</dbReference>
<organism evidence="2 3">
    <name type="scientific">Hymenobacter humi</name>
    <dbReference type="NCBI Taxonomy" id="1411620"/>
    <lineage>
        <taxon>Bacteria</taxon>
        <taxon>Pseudomonadati</taxon>
        <taxon>Bacteroidota</taxon>
        <taxon>Cytophagia</taxon>
        <taxon>Cytophagales</taxon>
        <taxon>Hymenobacteraceae</taxon>
        <taxon>Hymenobacter</taxon>
    </lineage>
</organism>
<dbReference type="EMBL" id="JBHTEK010000001">
    <property type="protein sequence ID" value="MFC7669607.1"/>
    <property type="molecule type" value="Genomic_DNA"/>
</dbReference>
<keyword evidence="3" id="KW-1185">Reference proteome</keyword>
<feature type="transmembrane region" description="Helical" evidence="1">
    <location>
        <begin position="34"/>
        <end position="54"/>
    </location>
</feature>
<gene>
    <name evidence="2" type="ORF">ACFQT0_21240</name>
</gene>
<feature type="transmembrane region" description="Helical" evidence="1">
    <location>
        <begin position="66"/>
        <end position="85"/>
    </location>
</feature>
<keyword evidence="1" id="KW-0812">Transmembrane</keyword>
<evidence type="ECO:0000313" key="3">
    <source>
        <dbReference type="Proteomes" id="UP001596513"/>
    </source>
</evidence>
<accession>A0ABW2UB23</accession>
<name>A0ABW2UB23_9BACT</name>
<feature type="transmembrane region" description="Helical" evidence="1">
    <location>
        <begin position="91"/>
        <end position="111"/>
    </location>
</feature>
<keyword evidence="1" id="KW-1133">Transmembrane helix</keyword>
<keyword evidence="1" id="KW-0472">Membrane</keyword>
<sequence length="195" mass="21410">MDYLRLVPAAWRLRFPLATEKEFIDYYNVTTLSAVRIALAVGVVLFALFGVLDLYSAPLSTSTAWFYRFAVGCPAIFVALVFSYITPLRAFLQVVMSAMCLVAGLAVILIIKHTQPSEPGLRPLLCGADYHHDVYGLVGAAAVLARAGGPHHHQRRLLRAHFPRPRHCPGPADAHQQRRVSGVGLLRGVPHGLHL</sequence>
<evidence type="ECO:0000313" key="2">
    <source>
        <dbReference type="EMBL" id="MFC7669607.1"/>
    </source>
</evidence>
<proteinExistence type="predicted"/>
<protein>
    <recommendedName>
        <fullName evidence="4">Amino acid transporter transmembrane domain-containing protein</fullName>
    </recommendedName>
</protein>
<reference evidence="3" key="1">
    <citation type="journal article" date="2019" name="Int. J. Syst. Evol. Microbiol.">
        <title>The Global Catalogue of Microorganisms (GCM) 10K type strain sequencing project: providing services to taxonomists for standard genome sequencing and annotation.</title>
        <authorList>
            <consortium name="The Broad Institute Genomics Platform"/>
            <consortium name="The Broad Institute Genome Sequencing Center for Infectious Disease"/>
            <person name="Wu L."/>
            <person name="Ma J."/>
        </authorList>
    </citation>
    <scope>NUCLEOTIDE SEQUENCE [LARGE SCALE GENOMIC DNA]</scope>
    <source>
        <strain evidence="3">JCM 19635</strain>
    </source>
</reference>
<dbReference type="Proteomes" id="UP001596513">
    <property type="component" value="Unassembled WGS sequence"/>
</dbReference>
<comment type="caution">
    <text evidence="2">The sequence shown here is derived from an EMBL/GenBank/DDBJ whole genome shotgun (WGS) entry which is preliminary data.</text>
</comment>
<evidence type="ECO:0008006" key="4">
    <source>
        <dbReference type="Google" id="ProtNLM"/>
    </source>
</evidence>
<evidence type="ECO:0000256" key="1">
    <source>
        <dbReference type="SAM" id="Phobius"/>
    </source>
</evidence>